<keyword evidence="7" id="KW-1133">Transmembrane helix</keyword>
<keyword evidence="5" id="KW-0677">Repeat</keyword>
<evidence type="ECO:0000256" key="7">
    <source>
        <dbReference type="ARBA" id="ARBA00022989"/>
    </source>
</evidence>
<proteinExistence type="evidence at transcript level"/>
<dbReference type="Pfam" id="PF00153">
    <property type="entry name" value="Mito_carr"/>
    <property type="match status" value="1"/>
</dbReference>
<dbReference type="PANTHER" id="PTHR21252">
    <property type="entry name" value="TB1 PROTEIN-RELATED"/>
    <property type="match status" value="1"/>
</dbReference>
<evidence type="ECO:0000256" key="1">
    <source>
        <dbReference type="ARBA" id="ARBA00004374"/>
    </source>
</evidence>
<comment type="similarity">
    <text evidence="2 11">Belongs to the mitochondrial carrier (TC 2.A.29) family.</text>
</comment>
<feature type="region of interest" description="Disordered" evidence="12">
    <location>
        <begin position="46"/>
        <end position="75"/>
    </location>
</feature>
<accession>A0A131XEV4</accession>
<keyword evidence="8" id="KW-0496">Mitochondrion</keyword>
<dbReference type="InterPro" id="IPR039158">
    <property type="entry name" value="SLC25A46"/>
</dbReference>
<keyword evidence="6" id="KW-1000">Mitochondrion outer membrane</keyword>
<evidence type="ECO:0000256" key="2">
    <source>
        <dbReference type="ARBA" id="ARBA00006375"/>
    </source>
</evidence>
<evidence type="ECO:0000313" key="13">
    <source>
        <dbReference type="EMBL" id="JAP64191.1"/>
    </source>
</evidence>
<evidence type="ECO:0000256" key="10">
    <source>
        <dbReference type="PROSITE-ProRule" id="PRU00282"/>
    </source>
</evidence>
<dbReference type="InterPro" id="IPR023395">
    <property type="entry name" value="MCP_dom_sf"/>
</dbReference>
<evidence type="ECO:0000256" key="8">
    <source>
        <dbReference type="ARBA" id="ARBA00023128"/>
    </source>
</evidence>
<dbReference type="PROSITE" id="PS50920">
    <property type="entry name" value="SOLCAR"/>
    <property type="match status" value="1"/>
</dbReference>
<comment type="subcellular location">
    <subcellularLocation>
        <location evidence="1">Mitochondrion outer membrane</location>
        <topology evidence="1">Multi-pass membrane protein</topology>
    </subcellularLocation>
</comment>
<dbReference type="SUPFAM" id="SSF103506">
    <property type="entry name" value="Mitochondrial carrier"/>
    <property type="match status" value="1"/>
</dbReference>
<dbReference type="PANTHER" id="PTHR21252:SF2">
    <property type="entry name" value="MITOCHONDRIAL OUTER MEMBRANE PROTEIN SLC25A46"/>
    <property type="match status" value="1"/>
</dbReference>
<feature type="repeat" description="Solcar" evidence="10">
    <location>
        <begin position="302"/>
        <end position="404"/>
    </location>
</feature>
<organism evidence="13">
    <name type="scientific">Hyalomma excavatum</name>
    <dbReference type="NCBI Taxonomy" id="257692"/>
    <lineage>
        <taxon>Eukaryota</taxon>
        <taxon>Metazoa</taxon>
        <taxon>Ecdysozoa</taxon>
        <taxon>Arthropoda</taxon>
        <taxon>Chelicerata</taxon>
        <taxon>Arachnida</taxon>
        <taxon>Acari</taxon>
        <taxon>Parasitiformes</taxon>
        <taxon>Ixodida</taxon>
        <taxon>Ixodoidea</taxon>
        <taxon>Ixodidae</taxon>
        <taxon>Hyalomminae</taxon>
        <taxon>Hyalomma</taxon>
    </lineage>
</organism>
<evidence type="ECO:0000256" key="11">
    <source>
        <dbReference type="RuleBase" id="RU000488"/>
    </source>
</evidence>
<feature type="compositionally biased region" description="Basic and acidic residues" evidence="12">
    <location>
        <begin position="59"/>
        <end position="70"/>
    </location>
</feature>
<evidence type="ECO:0000256" key="3">
    <source>
        <dbReference type="ARBA" id="ARBA00022448"/>
    </source>
</evidence>
<feature type="compositionally biased region" description="Polar residues" evidence="12">
    <location>
        <begin position="1"/>
        <end position="19"/>
    </location>
</feature>
<reference evidence="13" key="1">
    <citation type="journal article" date="2017" name="Ticks Tick Borne Dis.">
        <title>An insight into the sialome of Hyalomma excavatum.</title>
        <authorList>
            <person name="Ribeiro J.M."/>
            <person name="Slovak M."/>
            <person name="Francischetti I.M."/>
        </authorList>
    </citation>
    <scope>NUCLEOTIDE SEQUENCE</scope>
    <source>
        <strain evidence="13">Samish</strain>
        <tissue evidence="13">Salivary glands</tissue>
    </source>
</reference>
<evidence type="ECO:0000256" key="6">
    <source>
        <dbReference type="ARBA" id="ARBA00022787"/>
    </source>
</evidence>
<keyword evidence="3 11" id="KW-0813">Transport</keyword>
<dbReference type="GO" id="GO:0005741">
    <property type="term" value="C:mitochondrial outer membrane"/>
    <property type="evidence" value="ECO:0007669"/>
    <property type="project" value="UniProtKB-SubCell"/>
</dbReference>
<feature type="region of interest" description="Disordered" evidence="12">
    <location>
        <begin position="1"/>
        <end position="27"/>
    </location>
</feature>
<name>A0A131XEV4_9ACAR</name>
<dbReference type="EMBL" id="GEFH01004390">
    <property type="protein sequence ID" value="JAP64191.1"/>
    <property type="molecule type" value="mRNA"/>
</dbReference>
<evidence type="ECO:0000256" key="9">
    <source>
        <dbReference type="ARBA" id="ARBA00023136"/>
    </source>
</evidence>
<evidence type="ECO:0000256" key="12">
    <source>
        <dbReference type="SAM" id="MobiDB-lite"/>
    </source>
</evidence>
<keyword evidence="9 10" id="KW-0472">Membrane</keyword>
<protein>
    <submittedName>
        <fullName evidence="13">Putative solute carrier</fullName>
    </submittedName>
</protein>
<evidence type="ECO:0000256" key="5">
    <source>
        <dbReference type="ARBA" id="ARBA00022737"/>
    </source>
</evidence>
<evidence type="ECO:0000256" key="4">
    <source>
        <dbReference type="ARBA" id="ARBA00022692"/>
    </source>
</evidence>
<sequence length="409" mass="45380">MQPDPQRTQRLLSGTSSSDYARDAELLRPIPELTVGPSIRARTHYDYPQIAPSPLPQGDGDRPTPPKEPEPALQQHSEVALRLGSILLDNLVAQPCIVLRRQCQVHRTARKYHLTPWTLFPIIARLQQRQGLITLWKGAPSMFIVRGIIVVVETVLAETTSLPRELSSHSSLRQLWQHLLLKSVALAVATPFSCASLVEVVQCEAASERPGLFDCLREGLVRLLPRGGPRRGRLLPLWRLLGASVAHGLAHYLLTTMVRWAALQLLRVHRHRQRQQILLLRQQAGIVHGPMGDALEVQPEAASFLEEMVASLIGALVADVLLFPLETVLHRLYLQGTRTIVDNLDTGCSVTAIISQYQGPVDCFRCIVAEEGASGLYKGFGALQLQYVLQGALLKLTQMLCQEFCPHVL</sequence>
<keyword evidence="4 10" id="KW-0812">Transmembrane</keyword>
<dbReference type="AlphaFoldDB" id="A0A131XEV4"/>
<dbReference type="GO" id="GO:0090149">
    <property type="term" value="P:mitochondrial membrane fission"/>
    <property type="evidence" value="ECO:0007669"/>
    <property type="project" value="InterPro"/>
</dbReference>
<dbReference type="Gene3D" id="1.50.40.10">
    <property type="entry name" value="Mitochondrial carrier domain"/>
    <property type="match status" value="1"/>
</dbReference>
<dbReference type="InterPro" id="IPR018108">
    <property type="entry name" value="MCP_transmembrane"/>
</dbReference>